<dbReference type="GeneID" id="104593595"/>
<proteinExistence type="predicted"/>
<accession>A0A1U7ZSJ3</accession>
<name>A0A1U7ZSJ3_NELNU</name>
<dbReference type="InParanoid" id="A0A1U7ZSJ3"/>
<dbReference type="Proteomes" id="UP000189703">
    <property type="component" value="Unplaced"/>
</dbReference>
<dbReference type="AlphaFoldDB" id="A0A1U7ZSJ3"/>
<keyword evidence="1" id="KW-1185">Reference proteome</keyword>
<organism evidence="1 2">
    <name type="scientific">Nelumbo nucifera</name>
    <name type="common">Sacred lotus</name>
    <dbReference type="NCBI Taxonomy" id="4432"/>
    <lineage>
        <taxon>Eukaryota</taxon>
        <taxon>Viridiplantae</taxon>
        <taxon>Streptophyta</taxon>
        <taxon>Embryophyta</taxon>
        <taxon>Tracheophyta</taxon>
        <taxon>Spermatophyta</taxon>
        <taxon>Magnoliopsida</taxon>
        <taxon>Proteales</taxon>
        <taxon>Nelumbonaceae</taxon>
        <taxon>Nelumbo</taxon>
    </lineage>
</organism>
<reference evidence="2" key="1">
    <citation type="submission" date="2025-08" db="UniProtKB">
        <authorList>
            <consortium name="RefSeq"/>
        </authorList>
    </citation>
    <scope>IDENTIFICATION</scope>
</reference>
<sequence>MESHIERHVDNEELEVIQDADLNMPNEHEDYNEHREAMFDYEFSEDEDNDGGHGVIEVDINEEDTRIQIEDDNGLSDYEPVSEYASLIDLDDDDARHALEVSFNIEVPNLQEHVQPQATLLYFGSVEIQNHQVEILFSLQGQEQPSSQELHFSQP</sequence>
<dbReference type="RefSeq" id="XP_010251816.1">
    <property type="nucleotide sequence ID" value="XM_010253514.2"/>
</dbReference>
<gene>
    <name evidence="2" type="primary">LOC104593595</name>
</gene>
<protein>
    <submittedName>
        <fullName evidence="2">Uncharacterized protein LOC104593595</fullName>
    </submittedName>
</protein>
<evidence type="ECO:0000313" key="1">
    <source>
        <dbReference type="Proteomes" id="UP000189703"/>
    </source>
</evidence>
<evidence type="ECO:0000313" key="2">
    <source>
        <dbReference type="RefSeq" id="XP_010251816.1"/>
    </source>
</evidence>
<dbReference type="KEGG" id="nnu:104593595"/>